<evidence type="ECO:0000313" key="3">
    <source>
        <dbReference type="EMBL" id="GAA0163104.1"/>
    </source>
</evidence>
<protein>
    <recommendedName>
        <fullName evidence="5">Pentatricopeptide repeat-containing protein</fullName>
    </recommendedName>
</protein>
<dbReference type="EMBL" id="BAABME010004658">
    <property type="protein sequence ID" value="GAA0163104.1"/>
    <property type="molecule type" value="Genomic_DNA"/>
</dbReference>
<dbReference type="InterPro" id="IPR046848">
    <property type="entry name" value="E_motif"/>
</dbReference>
<evidence type="ECO:0000256" key="2">
    <source>
        <dbReference type="PROSITE-ProRule" id="PRU00708"/>
    </source>
</evidence>
<dbReference type="Pfam" id="PF20431">
    <property type="entry name" value="E_motif"/>
    <property type="match status" value="1"/>
</dbReference>
<dbReference type="Pfam" id="PF01535">
    <property type="entry name" value="PPR"/>
    <property type="match status" value="4"/>
</dbReference>
<evidence type="ECO:0000256" key="1">
    <source>
        <dbReference type="ARBA" id="ARBA00022737"/>
    </source>
</evidence>
<dbReference type="FunFam" id="1.25.40.10:FF:000941">
    <property type="entry name" value="Pentatricopeptide repeat-containing protein At5g15300"/>
    <property type="match status" value="1"/>
</dbReference>
<dbReference type="Pfam" id="PF13041">
    <property type="entry name" value="PPR_2"/>
    <property type="match status" value="2"/>
</dbReference>
<feature type="repeat" description="PPR" evidence="2">
    <location>
        <begin position="274"/>
        <end position="308"/>
    </location>
</feature>
<dbReference type="GO" id="GO:0009451">
    <property type="term" value="P:RNA modification"/>
    <property type="evidence" value="ECO:0007669"/>
    <property type="project" value="InterPro"/>
</dbReference>
<accession>A0AAV3QHB4</accession>
<proteinExistence type="predicted"/>
<dbReference type="PANTHER" id="PTHR47926:SF391">
    <property type="entry name" value="TETRATRICOPEPTIDE-LIKE HELICAL DOMAIN SUPERFAMILY"/>
    <property type="match status" value="1"/>
</dbReference>
<dbReference type="FunFam" id="1.25.40.10:FF:000090">
    <property type="entry name" value="Pentatricopeptide repeat-containing protein, chloroplastic"/>
    <property type="match status" value="1"/>
</dbReference>
<dbReference type="AlphaFoldDB" id="A0AAV3QHB4"/>
<organism evidence="3 4">
    <name type="scientific">Lithospermum erythrorhizon</name>
    <name type="common">Purple gromwell</name>
    <name type="synonym">Lithospermum officinale var. erythrorhizon</name>
    <dbReference type="NCBI Taxonomy" id="34254"/>
    <lineage>
        <taxon>Eukaryota</taxon>
        <taxon>Viridiplantae</taxon>
        <taxon>Streptophyta</taxon>
        <taxon>Embryophyta</taxon>
        <taxon>Tracheophyta</taxon>
        <taxon>Spermatophyta</taxon>
        <taxon>Magnoliopsida</taxon>
        <taxon>eudicotyledons</taxon>
        <taxon>Gunneridae</taxon>
        <taxon>Pentapetalae</taxon>
        <taxon>asterids</taxon>
        <taxon>lamiids</taxon>
        <taxon>Boraginales</taxon>
        <taxon>Boraginaceae</taxon>
        <taxon>Boraginoideae</taxon>
        <taxon>Lithospermeae</taxon>
        <taxon>Lithospermum</taxon>
    </lineage>
</organism>
<dbReference type="GO" id="GO:0003723">
    <property type="term" value="F:RNA binding"/>
    <property type="evidence" value="ECO:0007669"/>
    <property type="project" value="InterPro"/>
</dbReference>
<feature type="repeat" description="PPR" evidence="2">
    <location>
        <begin position="110"/>
        <end position="144"/>
    </location>
</feature>
<reference evidence="3 4" key="1">
    <citation type="submission" date="2024-01" db="EMBL/GenBank/DDBJ databases">
        <title>The complete chloroplast genome sequence of Lithospermum erythrorhizon: insights into the phylogenetic relationship among Boraginaceae species and the maternal lineages of purple gromwells.</title>
        <authorList>
            <person name="Okada T."/>
            <person name="Watanabe K."/>
        </authorList>
    </citation>
    <scope>NUCLEOTIDE SEQUENCE [LARGE SCALE GENOMIC DNA]</scope>
</reference>
<comment type="caution">
    <text evidence="3">The sequence shown here is derived from an EMBL/GenBank/DDBJ whole genome shotgun (WGS) entry which is preliminary data.</text>
</comment>
<sequence length="459" mass="51829">MFDKIPEPDLFMWNTMLRGSAQSSTPLLTISLFSRMERLGEASDHYTFPFVLKACTRLRWVNMGCVIHGKIVKSGFECNKFCRNTLIYFHGNVGDIEIAGKLFDDVAKRDVVAWSAMTAGYAKRGELRVARQIFDEMPEKDMVSWNVMITGYLKHGDMESARDLFNVVPKRDVVTWNAMISGYVSSKEYDKSLAMFEEMKECGEYPDEVTMLSLLSACAELGSLDVGEKMHFSIMEIGKGGFSVLLGNALIDMYAKCGSIAKALGVFHSMRDKDISTWNTIIARLALHGHSEEAISLFEKMRRQKFLPNDITFTGVLLACSHAGKVYEGRKYFKMMKDDYEILPNEKHYGCLVDVLGRAGLLNEAIVFINEMEIEPNAIIWRTLLAACKIHDNVEMGRYVNEQLLKLRNDHSGDYVLLSNLYASQGEWYGAQSIRGLMDDTGIKKERGSSLIDTDTEPS</sequence>
<dbReference type="NCBIfam" id="TIGR00756">
    <property type="entry name" value="PPR"/>
    <property type="match status" value="5"/>
</dbReference>
<dbReference type="InterPro" id="IPR011990">
    <property type="entry name" value="TPR-like_helical_dom_sf"/>
</dbReference>
<dbReference type="InterPro" id="IPR046960">
    <property type="entry name" value="PPR_At4g14850-like_plant"/>
</dbReference>
<gene>
    <name evidence="3" type="ORF">LIER_19056</name>
</gene>
<dbReference type="PROSITE" id="PS51375">
    <property type="entry name" value="PPR"/>
    <property type="match status" value="3"/>
</dbReference>
<dbReference type="PANTHER" id="PTHR47926">
    <property type="entry name" value="PENTATRICOPEPTIDE REPEAT-CONTAINING PROTEIN"/>
    <property type="match status" value="1"/>
</dbReference>
<dbReference type="Proteomes" id="UP001454036">
    <property type="component" value="Unassembled WGS sequence"/>
</dbReference>
<keyword evidence="4" id="KW-1185">Reference proteome</keyword>
<dbReference type="Gene3D" id="1.25.40.10">
    <property type="entry name" value="Tetratricopeptide repeat domain"/>
    <property type="match status" value="3"/>
</dbReference>
<name>A0AAV3QHB4_LITER</name>
<feature type="repeat" description="PPR" evidence="2">
    <location>
        <begin position="172"/>
        <end position="206"/>
    </location>
</feature>
<evidence type="ECO:0000313" key="4">
    <source>
        <dbReference type="Proteomes" id="UP001454036"/>
    </source>
</evidence>
<evidence type="ECO:0008006" key="5">
    <source>
        <dbReference type="Google" id="ProtNLM"/>
    </source>
</evidence>
<keyword evidence="1" id="KW-0677">Repeat</keyword>
<dbReference type="InterPro" id="IPR002885">
    <property type="entry name" value="PPR_rpt"/>
</dbReference>